<evidence type="ECO:0000313" key="2">
    <source>
        <dbReference type="Proteomes" id="UP000050794"/>
    </source>
</evidence>
<reference evidence="1 2" key="2">
    <citation type="submission" date="2018-11" db="EMBL/GenBank/DDBJ databases">
        <authorList>
            <consortium name="Pathogen Informatics"/>
        </authorList>
    </citation>
    <scope>NUCLEOTIDE SEQUENCE [LARGE SCALE GENOMIC DNA]</scope>
</reference>
<gene>
    <name evidence="1" type="ORF">TCNE_LOCUS4482</name>
</gene>
<reference evidence="3" key="1">
    <citation type="submission" date="2016-06" db="UniProtKB">
        <authorList>
            <consortium name="WormBaseParasite"/>
        </authorList>
    </citation>
    <scope>IDENTIFICATION</scope>
</reference>
<proteinExistence type="predicted"/>
<organism evidence="2 3">
    <name type="scientific">Toxocara canis</name>
    <name type="common">Canine roundworm</name>
    <dbReference type="NCBI Taxonomy" id="6265"/>
    <lineage>
        <taxon>Eukaryota</taxon>
        <taxon>Metazoa</taxon>
        <taxon>Ecdysozoa</taxon>
        <taxon>Nematoda</taxon>
        <taxon>Chromadorea</taxon>
        <taxon>Rhabditida</taxon>
        <taxon>Spirurina</taxon>
        <taxon>Ascaridomorpha</taxon>
        <taxon>Ascaridoidea</taxon>
        <taxon>Toxocaridae</taxon>
        <taxon>Toxocara</taxon>
    </lineage>
</organism>
<name>A0A183U7L2_TOXCA</name>
<dbReference type="Proteomes" id="UP000050794">
    <property type="component" value="Unassembled WGS sequence"/>
</dbReference>
<evidence type="ECO:0000313" key="1">
    <source>
        <dbReference type="EMBL" id="VDM30270.1"/>
    </source>
</evidence>
<protein>
    <submittedName>
        <fullName evidence="3">DUF772 domain-containing protein</fullName>
    </submittedName>
</protein>
<dbReference type="AlphaFoldDB" id="A0A183U7L2"/>
<evidence type="ECO:0000313" key="3">
    <source>
        <dbReference type="WBParaSite" id="TCNE_0000448201-mRNA-1"/>
    </source>
</evidence>
<keyword evidence="2" id="KW-1185">Reference proteome</keyword>
<dbReference type="EMBL" id="UYWY01007698">
    <property type="protein sequence ID" value="VDM30270.1"/>
    <property type="molecule type" value="Genomic_DNA"/>
</dbReference>
<dbReference type="WBParaSite" id="TCNE_0000448201-mRNA-1">
    <property type="protein sequence ID" value="TCNE_0000448201-mRNA-1"/>
    <property type="gene ID" value="TCNE_0000448201"/>
</dbReference>
<accession>A0A183U7L2</accession>
<sequence>MLKPHILMGADHFQEIFTDGSSIKWPSGFHLVRACLGDTWCEARRPFTTRATQGGKAITKIRIVYDASSKAREGALIEWCAA</sequence>